<gene>
    <name evidence="1" type="ORF">AYI70_g7747</name>
</gene>
<keyword evidence="2" id="KW-1185">Reference proteome</keyword>
<dbReference type="EMBL" id="LSSN01002971">
    <property type="protein sequence ID" value="OMJ14669.1"/>
    <property type="molecule type" value="Genomic_DNA"/>
</dbReference>
<accession>A0A1R1XJ59</accession>
<proteinExistence type="predicted"/>
<dbReference type="Proteomes" id="UP000187283">
    <property type="component" value="Unassembled WGS sequence"/>
</dbReference>
<evidence type="ECO:0000313" key="1">
    <source>
        <dbReference type="EMBL" id="OMJ14669.1"/>
    </source>
</evidence>
<name>A0A1R1XJ59_9FUNG</name>
<sequence>MISRATYKFKNNDYFWERVNNTNDFIQLVFLKNWKINAYQLNNNTINNNMMNQPVFNEFSYELQYLLWNNCMLVREFCLAPLLLVEFQKSKSAIIQLQNIETKSRSGIINYSAINITPT</sequence>
<protein>
    <submittedName>
        <fullName evidence="1">Uncharacterized protein</fullName>
    </submittedName>
</protein>
<comment type="caution">
    <text evidence="1">The sequence shown here is derived from an EMBL/GenBank/DDBJ whole genome shotgun (WGS) entry which is preliminary data.</text>
</comment>
<dbReference type="AlphaFoldDB" id="A0A1R1XJ59"/>
<reference evidence="1 2" key="1">
    <citation type="submission" date="2017-01" db="EMBL/GenBank/DDBJ databases">
        <authorList>
            <person name="Mah S.A."/>
            <person name="Swanson W.J."/>
            <person name="Moy G.W."/>
            <person name="Vacquier V.D."/>
        </authorList>
    </citation>
    <scope>NUCLEOTIDE SEQUENCE [LARGE SCALE GENOMIC DNA]</scope>
    <source>
        <strain evidence="1 2">GSMNP</strain>
    </source>
</reference>
<organism evidence="1 2">
    <name type="scientific">Smittium culicis</name>
    <dbReference type="NCBI Taxonomy" id="133412"/>
    <lineage>
        <taxon>Eukaryota</taxon>
        <taxon>Fungi</taxon>
        <taxon>Fungi incertae sedis</taxon>
        <taxon>Zoopagomycota</taxon>
        <taxon>Kickxellomycotina</taxon>
        <taxon>Harpellomycetes</taxon>
        <taxon>Harpellales</taxon>
        <taxon>Legeriomycetaceae</taxon>
        <taxon>Smittium</taxon>
    </lineage>
</organism>
<evidence type="ECO:0000313" key="2">
    <source>
        <dbReference type="Proteomes" id="UP000187283"/>
    </source>
</evidence>